<dbReference type="Pfam" id="PF04031">
    <property type="entry name" value="Las1"/>
    <property type="match status" value="1"/>
</dbReference>
<dbReference type="SMART" id="SM00849">
    <property type="entry name" value="Lactamase_B"/>
    <property type="match status" value="1"/>
</dbReference>
<dbReference type="InterPro" id="IPR036866">
    <property type="entry name" value="RibonucZ/Hydroxyglut_hydro"/>
</dbReference>
<evidence type="ECO:0000259" key="11">
    <source>
        <dbReference type="SMART" id="SM00849"/>
    </source>
</evidence>
<name>A0A2S4KYI1_9HYPO</name>
<proteinExistence type="inferred from homology"/>
<feature type="compositionally biased region" description="Polar residues" evidence="10">
    <location>
        <begin position="15"/>
        <end position="37"/>
    </location>
</feature>
<comment type="cofactor">
    <cofactor evidence="2">
        <name>Zn(2+)</name>
        <dbReference type="ChEBI" id="CHEBI:29105"/>
    </cofactor>
</comment>
<evidence type="ECO:0000256" key="5">
    <source>
        <dbReference type="ARBA" id="ARBA00011917"/>
    </source>
</evidence>
<evidence type="ECO:0000256" key="9">
    <source>
        <dbReference type="ARBA" id="ARBA00031044"/>
    </source>
</evidence>
<keyword evidence="7" id="KW-0378">Hydrolase</keyword>
<feature type="region of interest" description="Disordered" evidence="10">
    <location>
        <begin position="1"/>
        <end position="38"/>
    </location>
</feature>
<accession>A0A2S4KYI1</accession>
<feature type="region of interest" description="Disordered" evidence="10">
    <location>
        <begin position="315"/>
        <end position="357"/>
    </location>
</feature>
<sequence length="778" mass="85862">MDAPATPAGAVPQLRTMTKSNSSRCSRGQQFSFQHKSPPSIRALAGGHQTLVPSPMVRYVFNSWRGREEMLLVRRQFYDTEPSSAASVSAEDDGDARPSRRGRREQQQRAVARVSMWMARQHCSHMVESTALLTAAVLSDDDATGNNGWSTYAVRATYAAAFSRFVTGLLDGHQDKQRKQSMYAIAKKIGLPATFVELRHQSTHEQLPSLAKLRSMANKSLAWIWDYFWKDLADDDSPRRHQQADLCREAILKFLRGGDDDAARRARTMRELNKWPVDRVLRTIADLQDTLPGNQVYLKCLKLSKEVMVARADEAEAGGAAGGEAAEQSADAPGEEQEPEQEPEEGSERAAGWSLCEGPWKPKPIGVQHRMLEAACNVRHRSRAGGTSLARNLLPTIQEAMTKASSNHLRGIPTANHPWSSCKLDESMLDGEQEALHPLVRHHVGARASRHKLGELSELPTFINTTPSIELHPMLNRLIPRRPPVKQRFGILLSAASASTRAMHIQSIPMWVGSSNNYAYLVVDDKSKDAVIIDPANPPEVAPILKDAIKAGRINLKAIVNTHSHWDHAGGNSQMLEDLGTPQLDIIGGKDCQAVTKTPAHGDVFKLGDISVKSLHTPCHTQDSICFYMEDASGRAVFTGDTLFISGTLRGSCGYCWSCADDHGEGCGRFFQGTAAEMDEALNKRLGALPDDTVTYPGHEYTRNDVKFAKSVLQSEPVQKLQDFAENNQVTTGKFTIGDEKRHNPFMRLGDPAVQKATGATERVDVMGKLRELKNKFK</sequence>
<dbReference type="InterPro" id="IPR007174">
    <property type="entry name" value="Las1"/>
</dbReference>
<dbReference type="AlphaFoldDB" id="A0A2S4KYI1"/>
<keyword evidence="6" id="KW-0479">Metal-binding</keyword>
<dbReference type="SUPFAM" id="SSF56281">
    <property type="entry name" value="Metallo-hydrolase/oxidoreductase"/>
    <property type="match status" value="1"/>
</dbReference>
<feature type="compositionally biased region" description="Low complexity" evidence="10">
    <location>
        <begin position="323"/>
        <end position="332"/>
    </location>
</feature>
<evidence type="ECO:0000313" key="13">
    <source>
        <dbReference type="Proteomes" id="UP000237481"/>
    </source>
</evidence>
<evidence type="ECO:0000256" key="6">
    <source>
        <dbReference type="ARBA" id="ARBA00022723"/>
    </source>
</evidence>
<dbReference type="EC" id="3.1.2.6" evidence="5"/>
<dbReference type="UniPathway" id="UPA00619">
    <property type="reaction ID" value="UER00676"/>
</dbReference>
<feature type="domain" description="Metallo-beta-lactamase" evidence="11">
    <location>
        <begin position="516"/>
        <end position="699"/>
    </location>
</feature>
<dbReference type="PANTHER" id="PTHR11935:SF94">
    <property type="entry name" value="TENZING NORGAY, ISOFORM C"/>
    <property type="match status" value="1"/>
</dbReference>
<feature type="compositionally biased region" description="Acidic residues" evidence="10">
    <location>
        <begin position="333"/>
        <end position="345"/>
    </location>
</feature>
<dbReference type="GO" id="GO:0004519">
    <property type="term" value="F:endonuclease activity"/>
    <property type="evidence" value="ECO:0007669"/>
    <property type="project" value="InterPro"/>
</dbReference>
<dbReference type="PANTHER" id="PTHR11935">
    <property type="entry name" value="BETA LACTAMASE DOMAIN"/>
    <property type="match status" value="1"/>
</dbReference>
<keyword evidence="13" id="KW-1185">Reference proteome</keyword>
<evidence type="ECO:0000313" key="12">
    <source>
        <dbReference type="EMBL" id="POR35231.1"/>
    </source>
</evidence>
<gene>
    <name evidence="12" type="ORF">TPAR_04561</name>
</gene>
<dbReference type="GO" id="GO:0004416">
    <property type="term" value="F:hydroxyacylglutathione hydrolase activity"/>
    <property type="evidence" value="ECO:0007669"/>
    <property type="project" value="UniProtKB-EC"/>
</dbReference>
<dbReference type="InterPro" id="IPR035680">
    <property type="entry name" value="Clx_II_MBL"/>
</dbReference>
<evidence type="ECO:0000256" key="4">
    <source>
        <dbReference type="ARBA" id="ARBA00006759"/>
    </source>
</evidence>
<evidence type="ECO:0000256" key="2">
    <source>
        <dbReference type="ARBA" id="ARBA00001947"/>
    </source>
</evidence>
<dbReference type="OrthoDB" id="515692at2759"/>
<dbReference type="Pfam" id="PF00753">
    <property type="entry name" value="Lactamase_B"/>
    <property type="match status" value="2"/>
</dbReference>
<feature type="region of interest" description="Disordered" evidence="10">
    <location>
        <begin position="83"/>
        <end position="109"/>
    </location>
</feature>
<dbReference type="InterPro" id="IPR001279">
    <property type="entry name" value="Metallo-B-lactamas"/>
</dbReference>
<organism evidence="12 13">
    <name type="scientific">Tolypocladium paradoxum</name>
    <dbReference type="NCBI Taxonomy" id="94208"/>
    <lineage>
        <taxon>Eukaryota</taxon>
        <taxon>Fungi</taxon>
        <taxon>Dikarya</taxon>
        <taxon>Ascomycota</taxon>
        <taxon>Pezizomycotina</taxon>
        <taxon>Sordariomycetes</taxon>
        <taxon>Hypocreomycetidae</taxon>
        <taxon>Hypocreales</taxon>
        <taxon>Ophiocordycipitaceae</taxon>
        <taxon>Tolypocladium</taxon>
    </lineage>
</organism>
<comment type="pathway">
    <text evidence="3">Secondary metabolite metabolism; methylglyoxal degradation; (R)-lactate from methylglyoxal: step 2/2.</text>
</comment>
<comment type="similarity">
    <text evidence="4">Belongs to the metallo-beta-lactamase superfamily. Glyoxalase II family.</text>
</comment>
<dbReference type="GO" id="GO:0046872">
    <property type="term" value="F:metal ion binding"/>
    <property type="evidence" value="ECO:0007669"/>
    <property type="project" value="UniProtKB-KW"/>
</dbReference>
<evidence type="ECO:0000256" key="7">
    <source>
        <dbReference type="ARBA" id="ARBA00022801"/>
    </source>
</evidence>
<dbReference type="EMBL" id="PKSG01000454">
    <property type="protein sequence ID" value="POR35231.1"/>
    <property type="molecule type" value="Genomic_DNA"/>
</dbReference>
<evidence type="ECO:0000256" key="10">
    <source>
        <dbReference type="SAM" id="MobiDB-lite"/>
    </source>
</evidence>
<comment type="caution">
    <text evidence="12">The sequence shown here is derived from an EMBL/GenBank/DDBJ whole genome shotgun (WGS) entry which is preliminary data.</text>
</comment>
<dbReference type="InterPro" id="IPR032282">
    <property type="entry name" value="HAGH_C"/>
</dbReference>
<dbReference type="Proteomes" id="UP000237481">
    <property type="component" value="Unassembled WGS sequence"/>
</dbReference>
<dbReference type="GO" id="GO:0090730">
    <property type="term" value="C:Las1 complex"/>
    <property type="evidence" value="ECO:0007669"/>
    <property type="project" value="InterPro"/>
</dbReference>
<evidence type="ECO:0000256" key="3">
    <source>
        <dbReference type="ARBA" id="ARBA00004963"/>
    </source>
</evidence>
<evidence type="ECO:0000256" key="1">
    <source>
        <dbReference type="ARBA" id="ARBA00001623"/>
    </source>
</evidence>
<comment type="catalytic activity">
    <reaction evidence="1">
        <text>an S-(2-hydroxyacyl)glutathione + H2O = a 2-hydroxy carboxylate + glutathione + H(+)</text>
        <dbReference type="Rhea" id="RHEA:21864"/>
        <dbReference type="ChEBI" id="CHEBI:15377"/>
        <dbReference type="ChEBI" id="CHEBI:15378"/>
        <dbReference type="ChEBI" id="CHEBI:57925"/>
        <dbReference type="ChEBI" id="CHEBI:58896"/>
        <dbReference type="ChEBI" id="CHEBI:71261"/>
        <dbReference type="EC" id="3.1.2.6"/>
    </reaction>
</comment>
<evidence type="ECO:0000256" key="8">
    <source>
        <dbReference type="ARBA" id="ARBA00022833"/>
    </source>
</evidence>
<dbReference type="Gene3D" id="3.60.15.10">
    <property type="entry name" value="Ribonuclease Z/Hydroxyacylglutathione hydrolase-like"/>
    <property type="match status" value="1"/>
</dbReference>
<dbReference type="CDD" id="cd07723">
    <property type="entry name" value="hydroxyacylglutathione_hydrolase_MBL-fold"/>
    <property type="match status" value="1"/>
</dbReference>
<dbReference type="STRING" id="94208.A0A2S4KYI1"/>
<reference evidence="12 13" key="1">
    <citation type="submission" date="2018-01" db="EMBL/GenBank/DDBJ databases">
        <title>Harnessing the power of phylogenomics to disentangle the directionality and signatures of interkingdom host jumping in the parasitic fungal genus Tolypocladium.</title>
        <authorList>
            <person name="Quandt C.A."/>
            <person name="Patterson W."/>
            <person name="Spatafora J.W."/>
        </authorList>
    </citation>
    <scope>NUCLEOTIDE SEQUENCE [LARGE SCALE GENOMIC DNA]</scope>
    <source>
        <strain evidence="12 13">NRBC 100945</strain>
    </source>
</reference>
<dbReference type="Pfam" id="PF16123">
    <property type="entry name" value="HAGH_C"/>
    <property type="match status" value="1"/>
</dbReference>
<keyword evidence="8" id="KW-0862">Zinc</keyword>
<protein>
    <recommendedName>
        <fullName evidence="5">hydroxyacylglutathione hydrolase</fullName>
        <ecNumber evidence="5">3.1.2.6</ecNumber>
    </recommendedName>
    <alternativeName>
        <fullName evidence="9">Glyoxalase II</fullName>
    </alternativeName>
</protein>
<dbReference type="GO" id="GO:0006364">
    <property type="term" value="P:rRNA processing"/>
    <property type="evidence" value="ECO:0007669"/>
    <property type="project" value="InterPro"/>
</dbReference>